<evidence type="ECO:0000256" key="1">
    <source>
        <dbReference type="SAM" id="MobiDB-lite"/>
    </source>
</evidence>
<dbReference type="Proteomes" id="UP000635606">
    <property type="component" value="Unassembled WGS sequence"/>
</dbReference>
<evidence type="ECO:0000313" key="2">
    <source>
        <dbReference type="EMBL" id="GIJ71310.1"/>
    </source>
</evidence>
<reference evidence="2" key="1">
    <citation type="submission" date="2021-01" db="EMBL/GenBank/DDBJ databases">
        <title>Whole genome shotgun sequence of Virgisporangium ochraceum NBRC 16418.</title>
        <authorList>
            <person name="Komaki H."/>
            <person name="Tamura T."/>
        </authorList>
    </citation>
    <scope>NUCLEOTIDE SEQUENCE</scope>
    <source>
        <strain evidence="2">NBRC 16418</strain>
    </source>
</reference>
<evidence type="ECO:0008006" key="4">
    <source>
        <dbReference type="Google" id="ProtNLM"/>
    </source>
</evidence>
<proteinExistence type="predicted"/>
<accession>A0A8J3ZZE6</accession>
<feature type="compositionally biased region" description="Polar residues" evidence="1">
    <location>
        <begin position="410"/>
        <end position="420"/>
    </location>
</feature>
<dbReference type="EMBL" id="BOPH01000088">
    <property type="protein sequence ID" value="GIJ71310.1"/>
    <property type="molecule type" value="Genomic_DNA"/>
</dbReference>
<comment type="caution">
    <text evidence="2">The sequence shown here is derived from an EMBL/GenBank/DDBJ whole genome shotgun (WGS) entry which is preliminary data.</text>
</comment>
<sequence>MLVVVTSLPGRRRLCGLAVNPALPVDLVDRLIATGDTEVCLYLADRDDLSASRLRLLAARGGTDTAVALVRRGLATAADVDPADARVALALLEVGGAPGSWALALAGHPDPSVRAGVAAAGHVPVDVLRDLVDDPDVVVVAEAARSPTMPADLVMRLAGHPHVGVRRGVAGNEATPASLLAALGTDGALPPARWCYGCDGRADPPPGMCCRGGHEGAWVDLRYALAVNPATPPQTVAGWVDHPAMWVRWAVAERQDLPPEVHRRLAGDPVPGVRGEVAANPTSGESLIRTMAGDDTYDVRRRLAHNPRVPLDVLAAIAPVTRIGPTLLPRIAAADTAEVAQLARSPVAAVRMLLAARPDLPPDVVNLLADDPDAKVLKSLAPNPTLTEAQLRTMVARHGSRVVVRPCQRGRSSSCSTIPTSGWPKRRRRTLPCHAPRCGPSSRSGG</sequence>
<dbReference type="Gene3D" id="1.25.10.10">
    <property type="entry name" value="Leucine-rich Repeat Variant"/>
    <property type="match status" value="2"/>
</dbReference>
<keyword evidence="3" id="KW-1185">Reference proteome</keyword>
<dbReference type="AlphaFoldDB" id="A0A8J3ZZE6"/>
<name>A0A8J3ZZE6_9ACTN</name>
<dbReference type="InterPro" id="IPR016024">
    <property type="entry name" value="ARM-type_fold"/>
</dbReference>
<dbReference type="InterPro" id="IPR011989">
    <property type="entry name" value="ARM-like"/>
</dbReference>
<dbReference type="SUPFAM" id="SSF48371">
    <property type="entry name" value="ARM repeat"/>
    <property type="match status" value="2"/>
</dbReference>
<protein>
    <recommendedName>
        <fullName evidence="4">Leucine rich repeat variant</fullName>
    </recommendedName>
</protein>
<gene>
    <name evidence="2" type="ORF">Voc01_062270</name>
</gene>
<organism evidence="2 3">
    <name type="scientific">Virgisporangium ochraceum</name>
    <dbReference type="NCBI Taxonomy" id="65505"/>
    <lineage>
        <taxon>Bacteria</taxon>
        <taxon>Bacillati</taxon>
        <taxon>Actinomycetota</taxon>
        <taxon>Actinomycetes</taxon>
        <taxon>Micromonosporales</taxon>
        <taxon>Micromonosporaceae</taxon>
        <taxon>Virgisporangium</taxon>
    </lineage>
</organism>
<dbReference type="RefSeq" id="WP_203931193.1">
    <property type="nucleotide sequence ID" value="NZ_BOPH01000088.1"/>
</dbReference>
<feature type="region of interest" description="Disordered" evidence="1">
    <location>
        <begin position="410"/>
        <end position="446"/>
    </location>
</feature>
<evidence type="ECO:0000313" key="3">
    <source>
        <dbReference type="Proteomes" id="UP000635606"/>
    </source>
</evidence>